<evidence type="ECO:0000313" key="2">
    <source>
        <dbReference type="Proteomes" id="UP000182993"/>
    </source>
</evidence>
<name>A0A1J0LY69_THEBO</name>
<organism evidence="1 2">
    <name type="scientific">Thermus brockianus</name>
    <dbReference type="NCBI Taxonomy" id="56956"/>
    <lineage>
        <taxon>Bacteria</taxon>
        <taxon>Thermotogati</taxon>
        <taxon>Deinococcota</taxon>
        <taxon>Deinococci</taxon>
        <taxon>Thermales</taxon>
        <taxon>Thermaceae</taxon>
        <taxon>Thermus</taxon>
    </lineage>
</organism>
<sequence>MLRELKEAFRRFHEEGVLLPTNYKEKRVSWLVRLEGEKACLEHLGRGKGVKPIPAPDRQRSGKASENNLKPYLLVDDARYVLGIPEKGKEKEARLLHRSFVGLLEEACHETKLPALEKVLQLLKSLKVRTIKRQFLNQGGKPRDLVAFKVDGVLPTDLDEVRDFWSRFLARKLEKEEGYCGLCGEKKKVVSTFPREVVILGQKCQMVSFNKGAFNSFGKKQTENAPTCYACASQVVDALDYLSRSERHHRTLYWEAKGGLQNQLAVFWLKEPVTVPSEGPAGSLDLEAALGGLLSEEVGPDTPLPDLAQLRELLKAPWTGSQWPTHLDEVSFYLAVLSANKGRLVVREWFAVSLGRLKEAVARFLEATRLVGPRGEDPRPMAIGALIQALGEANPTLARDLIRTAFLGAAPPQELLLALHLLRNPKLLSPSGPKEWGRLHALMAAVKLWLFYKKEGTCMAELDREQRNPAYLAGRLLAVLEEAQKRALRYRVKQTLVDRFYGAACTAPAATFGNLLRIATTAHLPKVGSELRKMVEEILAALDQAGGFPRTLDLTGQAEFALGFYQQRAELRAKSHKESGKEAQ</sequence>
<dbReference type="EMBL" id="CP016313">
    <property type="protein sequence ID" value="APD10407.1"/>
    <property type="molecule type" value="Genomic_DNA"/>
</dbReference>
<dbReference type="Pfam" id="PF09709">
    <property type="entry name" value="Cas_Csd1"/>
    <property type="match status" value="1"/>
</dbReference>
<proteinExistence type="predicted"/>
<keyword evidence="1" id="KW-0614">Plasmid</keyword>
<dbReference type="RefSeq" id="WP_071678098.1">
    <property type="nucleotide sequence ID" value="NZ_CP016313.1"/>
</dbReference>
<dbReference type="KEGG" id="tbc:A0O31_02382"/>
<protein>
    <submittedName>
        <fullName evidence="1">CRISPR-associated protein (Cas_Csd1)</fullName>
    </submittedName>
</protein>
<dbReference type="Proteomes" id="UP000182993">
    <property type="component" value="Plasmid pTB1"/>
</dbReference>
<accession>A0A1J0LY69</accession>
<dbReference type="OrthoDB" id="9778918at2"/>
<dbReference type="NCBIfam" id="TIGR01863">
    <property type="entry name" value="cas_Csd1"/>
    <property type="match status" value="1"/>
</dbReference>
<reference evidence="2" key="1">
    <citation type="submission" date="2016-06" db="EMBL/GenBank/DDBJ databases">
        <title>Whole genome sequencing of Thermus brockianus strain GE-1.</title>
        <authorList>
            <person name="Schaefers C."/>
            <person name="Blank S."/>
            <person name="Wiebusch S."/>
            <person name="Elleuche S."/>
            <person name="Antranikian G."/>
        </authorList>
    </citation>
    <scope>NUCLEOTIDE SEQUENCE [LARGE SCALE GENOMIC DNA]</scope>
    <source>
        <strain evidence="2">GE-1</strain>
        <plasmid evidence="2">ptb1</plasmid>
    </source>
</reference>
<gene>
    <name evidence="1" type="ORF">A0O31_02382</name>
</gene>
<dbReference type="InterPro" id="IPR010144">
    <property type="entry name" value="CRISPR-assoc_prot_Csd1-typ"/>
</dbReference>
<geneLocation type="plasmid" evidence="2">
    <name>ptb1</name>
</geneLocation>
<dbReference type="AlphaFoldDB" id="A0A1J0LY69"/>
<evidence type="ECO:0000313" key="1">
    <source>
        <dbReference type="EMBL" id="APD10407.1"/>
    </source>
</evidence>